<evidence type="ECO:0000256" key="2">
    <source>
        <dbReference type="ARBA" id="ARBA00023125"/>
    </source>
</evidence>
<dbReference type="SUPFAM" id="SSF46689">
    <property type="entry name" value="Homeodomain-like"/>
    <property type="match status" value="1"/>
</dbReference>
<protein>
    <submittedName>
        <fullName evidence="5">Helix-turn-helix domain-containing protein</fullName>
    </submittedName>
</protein>
<evidence type="ECO:0000313" key="5">
    <source>
        <dbReference type="EMBL" id="MFD1203215.1"/>
    </source>
</evidence>
<dbReference type="Pfam" id="PF12833">
    <property type="entry name" value="HTH_18"/>
    <property type="match status" value="1"/>
</dbReference>
<dbReference type="InterPro" id="IPR009057">
    <property type="entry name" value="Homeodomain-like_sf"/>
</dbReference>
<organism evidence="5 6">
    <name type="scientific">Leucobacter albus</name>
    <dbReference type="NCBI Taxonomy" id="272210"/>
    <lineage>
        <taxon>Bacteria</taxon>
        <taxon>Bacillati</taxon>
        <taxon>Actinomycetota</taxon>
        <taxon>Actinomycetes</taxon>
        <taxon>Micrococcales</taxon>
        <taxon>Microbacteriaceae</taxon>
        <taxon>Leucobacter</taxon>
    </lineage>
</organism>
<proteinExistence type="predicted"/>
<evidence type="ECO:0000256" key="3">
    <source>
        <dbReference type="ARBA" id="ARBA00023163"/>
    </source>
</evidence>
<dbReference type="Gene3D" id="1.10.10.60">
    <property type="entry name" value="Homeodomain-like"/>
    <property type="match status" value="1"/>
</dbReference>
<dbReference type="Proteomes" id="UP001597181">
    <property type="component" value="Unassembled WGS sequence"/>
</dbReference>
<dbReference type="PANTHER" id="PTHR46796:SF6">
    <property type="entry name" value="ARAC SUBFAMILY"/>
    <property type="match status" value="1"/>
</dbReference>
<reference evidence="6" key="1">
    <citation type="journal article" date="2019" name="Int. J. Syst. Evol. Microbiol.">
        <title>The Global Catalogue of Microorganisms (GCM) 10K type strain sequencing project: providing services to taxonomists for standard genome sequencing and annotation.</title>
        <authorList>
            <consortium name="The Broad Institute Genomics Platform"/>
            <consortium name="The Broad Institute Genome Sequencing Center for Infectious Disease"/>
            <person name="Wu L."/>
            <person name="Ma J."/>
        </authorList>
    </citation>
    <scope>NUCLEOTIDE SEQUENCE [LARGE SCALE GENOMIC DNA]</scope>
    <source>
        <strain evidence="6">CCUG 50213</strain>
    </source>
</reference>
<keyword evidence="1" id="KW-0805">Transcription regulation</keyword>
<accession>A0ABW3TS49</accession>
<feature type="domain" description="HTH araC/xylS-type" evidence="4">
    <location>
        <begin position="202"/>
        <end position="303"/>
    </location>
</feature>
<evidence type="ECO:0000256" key="1">
    <source>
        <dbReference type="ARBA" id="ARBA00023015"/>
    </source>
</evidence>
<keyword evidence="2" id="KW-0238">DNA-binding</keyword>
<dbReference type="RefSeq" id="WP_343961581.1">
    <property type="nucleotide sequence ID" value="NZ_BAAAKZ010000012.1"/>
</dbReference>
<dbReference type="PANTHER" id="PTHR46796">
    <property type="entry name" value="HTH-TYPE TRANSCRIPTIONAL ACTIVATOR RHAS-RELATED"/>
    <property type="match status" value="1"/>
</dbReference>
<keyword evidence="6" id="KW-1185">Reference proteome</keyword>
<dbReference type="InterPro" id="IPR050204">
    <property type="entry name" value="AraC_XylS_family_regulators"/>
</dbReference>
<comment type="caution">
    <text evidence="5">The sequence shown here is derived from an EMBL/GenBank/DDBJ whole genome shotgun (WGS) entry which is preliminary data.</text>
</comment>
<evidence type="ECO:0000259" key="4">
    <source>
        <dbReference type="PROSITE" id="PS01124"/>
    </source>
</evidence>
<evidence type="ECO:0000313" key="6">
    <source>
        <dbReference type="Proteomes" id="UP001597181"/>
    </source>
</evidence>
<dbReference type="InterPro" id="IPR018060">
    <property type="entry name" value="HTH_AraC"/>
</dbReference>
<dbReference type="EMBL" id="JBHTLY010000009">
    <property type="protein sequence ID" value="MFD1203215.1"/>
    <property type="molecule type" value="Genomic_DNA"/>
</dbReference>
<keyword evidence="3" id="KW-0804">Transcription</keyword>
<sequence length="309" mass="33555">MPHASAPRQISDREISEFSSADLHREGTRSRDALAMDAVVHALGPLFVIEASGGPTDIERRPLLPGMPTIDFVFVEYGTFTYLEDGVWIESNDPLLVAPSGLPLRVRFLTPWKFLVARIQRDVLLPFLPRLPEGATVYAGLTLPERAMRGYLQGVTAKPEKATPGEAATVSRVTIEMAGALLRQRFPLLSAQPPKGAANVWGDAMAVIARESGRPGFGTGELAAEVGCSVRQLQLAFSRHETSVAAELRRERGRIARSTLQNPEHDALTVAEVAAMSGFGSTSTMYRALLDLYGVTQQELRRRGSPVGP</sequence>
<dbReference type="PROSITE" id="PS01124">
    <property type="entry name" value="HTH_ARAC_FAMILY_2"/>
    <property type="match status" value="1"/>
</dbReference>
<name>A0ABW3TS49_9MICO</name>
<dbReference type="SMART" id="SM00342">
    <property type="entry name" value="HTH_ARAC"/>
    <property type="match status" value="1"/>
</dbReference>
<gene>
    <name evidence="5" type="ORF">ACFQ3U_15060</name>
</gene>